<dbReference type="PANTHER" id="PTHR35010:SF2">
    <property type="entry name" value="BLL4672 PROTEIN"/>
    <property type="match status" value="1"/>
</dbReference>
<dbReference type="Gene3D" id="1.10.260.40">
    <property type="entry name" value="lambda repressor-like DNA-binding domains"/>
    <property type="match status" value="1"/>
</dbReference>
<evidence type="ECO:0000259" key="2">
    <source>
        <dbReference type="PROSITE" id="PS50943"/>
    </source>
</evidence>
<dbReference type="CDD" id="cd00093">
    <property type="entry name" value="HTH_XRE"/>
    <property type="match status" value="1"/>
</dbReference>
<gene>
    <name evidence="3" type="ORF">Athai_34620</name>
</gene>
<dbReference type="AlphaFoldDB" id="A0A7R7HY85"/>
<evidence type="ECO:0000256" key="1">
    <source>
        <dbReference type="SAM" id="MobiDB-lite"/>
    </source>
</evidence>
<dbReference type="Proteomes" id="UP000611640">
    <property type="component" value="Chromosome"/>
</dbReference>
<dbReference type="PROSITE" id="PS50943">
    <property type="entry name" value="HTH_CROC1"/>
    <property type="match status" value="1"/>
</dbReference>
<dbReference type="InterPro" id="IPR041413">
    <property type="entry name" value="MLTR_LBD"/>
</dbReference>
<dbReference type="KEGG" id="atl:Athai_34620"/>
<dbReference type="RefSeq" id="WP_203962402.1">
    <property type="nucleotide sequence ID" value="NZ_AP023355.1"/>
</dbReference>
<feature type="domain" description="HTH cro/C1-type" evidence="2">
    <location>
        <begin position="44"/>
        <end position="91"/>
    </location>
</feature>
<dbReference type="EMBL" id="AP023355">
    <property type="protein sequence ID" value="BCJ35959.1"/>
    <property type="molecule type" value="Genomic_DNA"/>
</dbReference>
<reference evidence="3 4" key="1">
    <citation type="submission" date="2020-08" db="EMBL/GenBank/DDBJ databases">
        <title>Whole genome shotgun sequence of Actinocatenispora thailandica NBRC 105041.</title>
        <authorList>
            <person name="Komaki H."/>
            <person name="Tamura T."/>
        </authorList>
    </citation>
    <scope>NUCLEOTIDE SEQUENCE [LARGE SCALE GENOMIC DNA]</scope>
    <source>
        <strain evidence="3 4">NBRC 105041</strain>
    </source>
</reference>
<sequence>MAADNRRSEPDRVGLGEFLRARRARVTPADVGLAPGPGLRRTPGLRREELAAVAGVSVDYYIRLEQGKEIRPSAAVLDALARALRLDPDAQAHLRALADRAARHSSAPRPTPVRTVRPVLRRMLTSLLPAPAYVLSRTSDVLAANPPGLRLFAGLDEWPAERRNTVRYLFLHPAARSLFPQWERVAAESVAHLRTVAGTDPDAPDLTALVGELVVKSDEFATMWRRYDVRVKATGRKEYEHPDVGRFGLDYEVLSPARADGQRLVAYQAEPGTPDHDAMLLLALAADAAGPDAPSGERRAAPMQPPTAATPDPAGRRADD</sequence>
<organism evidence="3 4">
    <name type="scientific">Actinocatenispora thailandica</name>
    <dbReference type="NCBI Taxonomy" id="227318"/>
    <lineage>
        <taxon>Bacteria</taxon>
        <taxon>Bacillati</taxon>
        <taxon>Actinomycetota</taxon>
        <taxon>Actinomycetes</taxon>
        <taxon>Micromonosporales</taxon>
        <taxon>Micromonosporaceae</taxon>
        <taxon>Actinocatenispora</taxon>
    </lineage>
</organism>
<evidence type="ECO:0000313" key="3">
    <source>
        <dbReference type="EMBL" id="BCJ35959.1"/>
    </source>
</evidence>
<dbReference type="InterPro" id="IPR001387">
    <property type="entry name" value="Cro/C1-type_HTH"/>
</dbReference>
<dbReference type="SMART" id="SM00530">
    <property type="entry name" value="HTH_XRE"/>
    <property type="match status" value="1"/>
</dbReference>
<proteinExistence type="predicted"/>
<name>A0A7R7HY85_9ACTN</name>
<keyword evidence="4" id="KW-1185">Reference proteome</keyword>
<dbReference type="SUPFAM" id="SSF47413">
    <property type="entry name" value="lambda repressor-like DNA-binding domains"/>
    <property type="match status" value="1"/>
</dbReference>
<dbReference type="GO" id="GO:0003677">
    <property type="term" value="F:DNA binding"/>
    <property type="evidence" value="ECO:0007669"/>
    <property type="project" value="UniProtKB-KW"/>
</dbReference>
<protein>
    <submittedName>
        <fullName evidence="3">DNA-binding protein</fullName>
    </submittedName>
</protein>
<dbReference type="Pfam" id="PF13560">
    <property type="entry name" value="HTH_31"/>
    <property type="match status" value="1"/>
</dbReference>
<accession>A0A7R7HY85</accession>
<dbReference type="Pfam" id="PF17765">
    <property type="entry name" value="MLTR_LBD"/>
    <property type="match status" value="1"/>
</dbReference>
<dbReference type="InterPro" id="IPR010982">
    <property type="entry name" value="Lambda_DNA-bd_dom_sf"/>
</dbReference>
<keyword evidence="3" id="KW-0238">DNA-binding</keyword>
<feature type="region of interest" description="Disordered" evidence="1">
    <location>
        <begin position="289"/>
        <end position="320"/>
    </location>
</feature>
<dbReference type="Gene3D" id="3.30.450.180">
    <property type="match status" value="1"/>
</dbReference>
<evidence type="ECO:0000313" key="4">
    <source>
        <dbReference type="Proteomes" id="UP000611640"/>
    </source>
</evidence>
<dbReference type="PANTHER" id="PTHR35010">
    <property type="entry name" value="BLL4672 PROTEIN-RELATED"/>
    <property type="match status" value="1"/>
</dbReference>